<accession>A0AAD9CTX1</accession>
<feature type="region of interest" description="Disordered" evidence="1">
    <location>
        <begin position="427"/>
        <end position="470"/>
    </location>
</feature>
<proteinExistence type="predicted"/>
<evidence type="ECO:0000256" key="1">
    <source>
        <dbReference type="SAM" id="MobiDB-lite"/>
    </source>
</evidence>
<name>A0AAD9CTX1_PAPLA</name>
<organism evidence="2 3">
    <name type="scientific">Papiliotrema laurentii</name>
    <name type="common">Cryptococcus laurentii</name>
    <dbReference type="NCBI Taxonomy" id="5418"/>
    <lineage>
        <taxon>Eukaryota</taxon>
        <taxon>Fungi</taxon>
        <taxon>Dikarya</taxon>
        <taxon>Basidiomycota</taxon>
        <taxon>Agaricomycotina</taxon>
        <taxon>Tremellomycetes</taxon>
        <taxon>Tremellales</taxon>
        <taxon>Rhynchogastremaceae</taxon>
        <taxon>Papiliotrema</taxon>
    </lineage>
</organism>
<comment type="caution">
    <text evidence="2">The sequence shown here is derived from an EMBL/GenBank/DDBJ whole genome shotgun (WGS) entry which is preliminary data.</text>
</comment>
<dbReference type="AlphaFoldDB" id="A0AAD9CTX1"/>
<evidence type="ECO:0000313" key="2">
    <source>
        <dbReference type="EMBL" id="KAK1921472.1"/>
    </source>
</evidence>
<keyword evidence="3" id="KW-1185">Reference proteome</keyword>
<evidence type="ECO:0000313" key="3">
    <source>
        <dbReference type="Proteomes" id="UP001182556"/>
    </source>
</evidence>
<gene>
    <name evidence="2" type="ORF">DB88DRAFT_500843</name>
</gene>
<feature type="compositionally biased region" description="Basic and acidic residues" evidence="1">
    <location>
        <begin position="441"/>
        <end position="462"/>
    </location>
</feature>
<dbReference type="Proteomes" id="UP001182556">
    <property type="component" value="Unassembled WGS sequence"/>
</dbReference>
<feature type="region of interest" description="Disordered" evidence="1">
    <location>
        <begin position="272"/>
        <end position="376"/>
    </location>
</feature>
<reference evidence="2" key="1">
    <citation type="submission" date="2023-02" db="EMBL/GenBank/DDBJ databases">
        <title>Identification and recombinant expression of a fungal hydrolase from Papiliotrema laurentii that hydrolyzes apple cutin and clears colloidal polyester polyurethane.</title>
        <authorList>
            <consortium name="DOE Joint Genome Institute"/>
            <person name="Roman V.A."/>
            <person name="Bojanowski C."/>
            <person name="Crable B.R."/>
            <person name="Wagner D.N."/>
            <person name="Hung C.S."/>
            <person name="Nadeau L.J."/>
            <person name="Schratz L."/>
            <person name="Haridas S."/>
            <person name="Pangilinan J."/>
            <person name="Lipzen A."/>
            <person name="Na H."/>
            <person name="Yan M."/>
            <person name="Ng V."/>
            <person name="Grigoriev I.V."/>
            <person name="Spatafora J.W."/>
            <person name="Barlow D."/>
            <person name="Biffinger J."/>
            <person name="Kelley-Loughnane N."/>
            <person name="Varaljay V.A."/>
            <person name="Crookes-Goodson W.J."/>
        </authorList>
    </citation>
    <scope>NUCLEOTIDE SEQUENCE</scope>
    <source>
        <strain evidence="2">5307AH</strain>
    </source>
</reference>
<sequence length="641" mass="71889">MTPDRIAVVGSLLPRYVWSIADLHALSLTSRDLRHAVLTHLTPRSLYAMLYRSAGTLFPLQPDQTLLGLIAKGFARWLWESVWNRALFKKASPGGTPSYLLLALETDIPAYAHLDLGAVRAAMTTRDATAVGLADLLDVCVGKQWYDVEDYWDGGRLDARTLYADPDEMVYLWATYGEMFGGSVEGWYAYLVSLQTGARAVDGVTLGPKGEKRVGGSGRVGRGEERMGLECRGTELSVRMEWVKYSMPDWHTDYETYRGNRPWGWESDYPTDLDDLHEDGPACNGTQLDDKGVSADGGSEDGGYDNRAYDNVRTDLPSVNPQLSPGSLREDVPIVSHTGDPPIPPDSDSEDSDAPDRPTDDESPDAHAPSVHPLRAVRHERAYADTHALGRLEHPTCMLHLFEKSPLFNRLTRRVRLRAARLARSTGSVDGCTPVSASSPEDIRGDDRCGEDGCRGDRHRDDGPEDDDLEFGKTTYQCGDEDFPTWKQLLWEDALHTAGWDGLELVADEWEWDAENWKAIQRRTRRWGGAVMSAGQRSTEDAFTTRFIDGSTPLERGVSARELNCQNTQRGVTDDHPGLQRLVRIYRHLEALTHEPDRVALRSIERPDRFPVETYLVPFMLGDMRLAIWDSRMGPCWRIKR</sequence>
<dbReference type="EMBL" id="JAODAN010000011">
    <property type="protein sequence ID" value="KAK1921472.1"/>
    <property type="molecule type" value="Genomic_DNA"/>
</dbReference>
<protein>
    <submittedName>
        <fullName evidence="2">Uncharacterized protein</fullName>
    </submittedName>
</protein>